<feature type="transmembrane region" description="Helical" evidence="1">
    <location>
        <begin position="199"/>
        <end position="218"/>
    </location>
</feature>
<feature type="transmembrane region" description="Helical" evidence="1">
    <location>
        <begin position="260"/>
        <end position="287"/>
    </location>
</feature>
<feature type="transmembrane region" description="Helical" evidence="1">
    <location>
        <begin position="31"/>
        <end position="47"/>
    </location>
</feature>
<dbReference type="RefSeq" id="WP_154270288.1">
    <property type="nucleotide sequence ID" value="NZ_WKZA01000019.1"/>
</dbReference>
<evidence type="ECO:0000313" key="3">
    <source>
        <dbReference type="Proteomes" id="UP000462865"/>
    </source>
</evidence>
<protein>
    <recommendedName>
        <fullName evidence="4">Glycosyltransferase RgtA/B/C/D-like domain-containing protein</fullName>
    </recommendedName>
</protein>
<feature type="transmembrane region" description="Helical" evidence="1">
    <location>
        <begin position="172"/>
        <end position="193"/>
    </location>
</feature>
<comment type="caution">
    <text evidence="2">The sequence shown here is derived from an EMBL/GenBank/DDBJ whole genome shotgun (WGS) entry which is preliminary data.</text>
</comment>
<feature type="transmembrane region" description="Helical" evidence="1">
    <location>
        <begin position="54"/>
        <end position="73"/>
    </location>
</feature>
<feature type="transmembrane region" description="Helical" evidence="1">
    <location>
        <begin position="386"/>
        <end position="404"/>
    </location>
</feature>
<organism evidence="2 3">
    <name type="scientific">Gordonibacter urolithinfaciens</name>
    <dbReference type="NCBI Taxonomy" id="1335613"/>
    <lineage>
        <taxon>Bacteria</taxon>
        <taxon>Bacillati</taxon>
        <taxon>Actinomycetota</taxon>
        <taxon>Coriobacteriia</taxon>
        <taxon>Eggerthellales</taxon>
        <taxon>Eggerthellaceae</taxon>
        <taxon>Gordonibacter</taxon>
    </lineage>
</organism>
<reference evidence="2 3" key="1">
    <citation type="journal article" date="2019" name="Nat. Med.">
        <title>A library of human gut bacterial isolates paired with longitudinal multiomics data enables mechanistic microbiome research.</title>
        <authorList>
            <person name="Poyet M."/>
            <person name="Groussin M."/>
            <person name="Gibbons S.M."/>
            <person name="Avila-Pacheco J."/>
            <person name="Jiang X."/>
            <person name="Kearney S.M."/>
            <person name="Perrotta A.R."/>
            <person name="Berdy B."/>
            <person name="Zhao S."/>
            <person name="Lieberman T.D."/>
            <person name="Swanson P.K."/>
            <person name="Smith M."/>
            <person name="Roesemann S."/>
            <person name="Alexander J.E."/>
            <person name="Rich S.A."/>
            <person name="Livny J."/>
            <person name="Vlamakis H."/>
            <person name="Clish C."/>
            <person name="Bullock K."/>
            <person name="Deik A."/>
            <person name="Scott J."/>
            <person name="Pierce K.A."/>
            <person name="Xavier R.J."/>
            <person name="Alm E.J."/>
        </authorList>
    </citation>
    <scope>NUCLEOTIDE SEQUENCE [LARGE SCALE GENOMIC DNA]</scope>
    <source>
        <strain evidence="2 3">BIOML-A1</strain>
    </source>
</reference>
<keyword evidence="1" id="KW-1133">Transmembrane helix</keyword>
<feature type="transmembrane region" description="Helical" evidence="1">
    <location>
        <begin position="455"/>
        <end position="474"/>
    </location>
</feature>
<feature type="transmembrane region" description="Helical" evidence="1">
    <location>
        <begin position="483"/>
        <end position="500"/>
    </location>
</feature>
<dbReference type="EMBL" id="WKZA01000019">
    <property type="protein sequence ID" value="MSA94603.1"/>
    <property type="molecule type" value="Genomic_DNA"/>
</dbReference>
<sequence length="644" mass="72685">MGLIGPLVFLVLANGTSVALSRRDFGHCLPITLMGGGLVLYSSALVFGNFEPGFCFLLLWAASFPVIYTVKLVHFRNDHQSSFWLNQRFCTPGLLIFVTTYVGVYLYDLNRSFTNWDEFSHWGVMIKEMLRLNTFYSVDSSVLAVHKDYPPAIQIIEWLWCRLSGGCYEEAYLYRALHIFILSFAFPVVDTIIRHRSKLQWRIIVGFMAVVLFFILCLSEPTGSQYFTTVYIDPAFGVLGAWCIFLALKEDYRHGVGATFIGISIAFIVLSKQMGIFFWGLVVLVLIARWSMHVKKGVYSTRRKAVQGFIFISIGVGVFPVFAYVSWNSYIQALAVESQFHVSLSQLFQMPGIAAGSGGETWQHLAMSNFISAVLSTPIVSHPIQLSYFQLMTLITLGLLLLLMSKKADRRRLLFLVILIASGSILYAFVMMFLYTFSFGSYEGPSLASYSRYMGTYVITTYVLIYYSVLTWLFKRSCSQAKLAYVFMCALLAAVVVLPPDSLLRAKPALFAQDVRATQLEANKIAGSLDSGDSVFVVSQNNTGDAVWEIAYYINPHLTNADGINYNFCFGPSDEWYWNVDTDIEGFSVRIAGYDYMYLHNVDTYFIETYHALFDDVSSIRKGALYEVKHEKSSIVLHEIACSS</sequence>
<keyword evidence="1" id="KW-0812">Transmembrane</keyword>
<keyword evidence="1" id="KW-0472">Membrane</keyword>
<name>A0A7K0I959_9ACTN</name>
<dbReference type="Proteomes" id="UP000462865">
    <property type="component" value="Unassembled WGS sequence"/>
</dbReference>
<evidence type="ECO:0000313" key="2">
    <source>
        <dbReference type="EMBL" id="MSA94603.1"/>
    </source>
</evidence>
<feature type="transmembrane region" description="Helical" evidence="1">
    <location>
        <begin position="308"/>
        <end position="327"/>
    </location>
</feature>
<evidence type="ECO:0000256" key="1">
    <source>
        <dbReference type="SAM" id="Phobius"/>
    </source>
</evidence>
<feature type="transmembrane region" description="Helical" evidence="1">
    <location>
        <begin position="85"/>
        <end position="107"/>
    </location>
</feature>
<feature type="transmembrane region" description="Helical" evidence="1">
    <location>
        <begin position="230"/>
        <end position="248"/>
    </location>
</feature>
<feature type="transmembrane region" description="Helical" evidence="1">
    <location>
        <begin position="413"/>
        <end position="435"/>
    </location>
</feature>
<dbReference type="AlphaFoldDB" id="A0A7K0I959"/>
<proteinExistence type="predicted"/>
<gene>
    <name evidence="2" type="ORF">GKG38_05935</name>
</gene>
<accession>A0A7K0I959</accession>
<evidence type="ECO:0008006" key="4">
    <source>
        <dbReference type="Google" id="ProtNLM"/>
    </source>
</evidence>